<feature type="transmembrane region" description="Helical" evidence="1">
    <location>
        <begin position="164"/>
        <end position="184"/>
    </location>
</feature>
<accession>A0A1X1YI99</accession>
<evidence type="ECO:0000313" key="2">
    <source>
        <dbReference type="EMBL" id="ORW10808.1"/>
    </source>
</evidence>
<dbReference type="Pfam" id="PF11139">
    <property type="entry name" value="SfLAP"/>
    <property type="match status" value="1"/>
</dbReference>
<keyword evidence="1" id="KW-0472">Membrane</keyword>
<name>A0A1X1YI99_9MYCO</name>
<feature type="transmembrane region" description="Helical" evidence="1">
    <location>
        <begin position="6"/>
        <end position="26"/>
    </location>
</feature>
<feature type="transmembrane region" description="Helical" evidence="1">
    <location>
        <begin position="35"/>
        <end position="56"/>
    </location>
</feature>
<keyword evidence="3" id="KW-1185">Reference proteome</keyword>
<keyword evidence="1" id="KW-1133">Transmembrane helix</keyword>
<dbReference type="AlphaFoldDB" id="A0A1X1YI99"/>
<protein>
    <submittedName>
        <fullName evidence="2">Gap protein</fullName>
    </submittedName>
</protein>
<dbReference type="InterPro" id="IPR021315">
    <property type="entry name" value="Gap/Sap"/>
</dbReference>
<feature type="transmembrane region" description="Helical" evidence="1">
    <location>
        <begin position="244"/>
        <end position="263"/>
    </location>
</feature>
<organism evidence="2 3">
    <name type="scientific">Mycobacterium kyorinense</name>
    <dbReference type="NCBI Taxonomy" id="487514"/>
    <lineage>
        <taxon>Bacteria</taxon>
        <taxon>Bacillati</taxon>
        <taxon>Actinomycetota</taxon>
        <taxon>Actinomycetes</taxon>
        <taxon>Mycobacteriales</taxon>
        <taxon>Mycobacteriaceae</taxon>
        <taxon>Mycobacterium</taxon>
    </lineage>
</organism>
<dbReference type="EMBL" id="LQPE01000012">
    <property type="protein sequence ID" value="ORW10808.1"/>
    <property type="molecule type" value="Genomic_DNA"/>
</dbReference>
<feature type="transmembrane region" description="Helical" evidence="1">
    <location>
        <begin position="199"/>
        <end position="223"/>
    </location>
</feature>
<proteinExistence type="predicted"/>
<sequence>MWGSLLGLALMVGFNPVLLAVILLMVSRPRTLQNLLAYLVGGLIVNLGCVLVPLVVLHSTPTFTSFAHDSTIPASAASSTVRHIQLGIGVVALSIAALMAIRSAARQRAQLATPGGNTSVLVLDPDRPTEFSPLGLPQGATAEGGSPLRRLLGRLQTAWENGSLWVAFVFGIGGLPPPLLVLFVDTMIVASGAPLGTQIVAAIAFVIGMFAVIEITLVSYLVAPAKTQAVLRPLHDWALAHRRQVVIAILAVVGLLQLGKGLGLL</sequence>
<feature type="transmembrane region" description="Helical" evidence="1">
    <location>
        <begin position="83"/>
        <end position="101"/>
    </location>
</feature>
<comment type="caution">
    <text evidence="2">The sequence shown here is derived from an EMBL/GenBank/DDBJ whole genome shotgun (WGS) entry which is preliminary data.</text>
</comment>
<gene>
    <name evidence="2" type="ORF">AWC14_19700</name>
</gene>
<evidence type="ECO:0000256" key="1">
    <source>
        <dbReference type="SAM" id="Phobius"/>
    </source>
</evidence>
<reference evidence="2 3" key="1">
    <citation type="submission" date="2016-01" db="EMBL/GenBank/DDBJ databases">
        <title>The new phylogeny of the genus Mycobacterium.</title>
        <authorList>
            <person name="Tarcisio F."/>
            <person name="Conor M."/>
            <person name="Antonella G."/>
            <person name="Elisabetta G."/>
            <person name="Giulia F.S."/>
            <person name="Sara T."/>
            <person name="Anna F."/>
            <person name="Clotilde B."/>
            <person name="Roberto B."/>
            <person name="Veronica D.S."/>
            <person name="Fabio R."/>
            <person name="Monica P."/>
            <person name="Olivier J."/>
            <person name="Enrico T."/>
            <person name="Nicola S."/>
        </authorList>
    </citation>
    <scope>NUCLEOTIDE SEQUENCE [LARGE SCALE GENOMIC DNA]</scope>
    <source>
        <strain evidence="2 3">DSM 45166</strain>
    </source>
</reference>
<evidence type="ECO:0000313" key="3">
    <source>
        <dbReference type="Proteomes" id="UP000193487"/>
    </source>
</evidence>
<dbReference type="RefSeq" id="WP_045385398.1">
    <property type="nucleotide sequence ID" value="NZ_BBKA01000175.1"/>
</dbReference>
<dbReference type="Proteomes" id="UP000193487">
    <property type="component" value="Unassembled WGS sequence"/>
</dbReference>
<keyword evidence="1" id="KW-0812">Transmembrane</keyword>
<dbReference type="OrthoDB" id="4627516at2"/>